<sequence length="188" mass="20983">FRDGDPPPDLALEYYRVLGATILGYQEARTKLGDYVARNPEDMDARLEYDRILTYRIASRAEGLADLKRMARDADSTHIRHRALASWREALPWEPVTGSSIPLYQEWLASHPDDVEIRKLMQKAQLTQASIDAATARMAGYKLLSEKKYAEAASQFQQALTLSPNDPDSLGGLGIAAQAQQHPDEARA</sequence>
<feature type="region of interest" description="Disordered" evidence="2">
    <location>
        <begin position="161"/>
        <end position="188"/>
    </location>
</feature>
<dbReference type="GO" id="GO:0006011">
    <property type="term" value="P:UDP-alpha-D-glucose metabolic process"/>
    <property type="evidence" value="ECO:0007669"/>
    <property type="project" value="InterPro"/>
</dbReference>
<feature type="repeat" description="TPR" evidence="1">
    <location>
        <begin position="133"/>
        <end position="166"/>
    </location>
</feature>
<evidence type="ECO:0000256" key="2">
    <source>
        <dbReference type="SAM" id="MobiDB-lite"/>
    </source>
</evidence>
<comment type="caution">
    <text evidence="3">The sequence shown here is derived from an EMBL/GenBank/DDBJ whole genome shotgun (WGS) entry which is preliminary data.</text>
</comment>
<dbReference type="EMBL" id="JAIBCX010000166">
    <property type="protein sequence ID" value="MCJ8355514.1"/>
    <property type="molecule type" value="Genomic_DNA"/>
</dbReference>
<dbReference type="Pfam" id="PF14559">
    <property type="entry name" value="TPR_19"/>
    <property type="match status" value="1"/>
</dbReference>
<evidence type="ECO:0000313" key="4">
    <source>
        <dbReference type="Proteomes" id="UP001202887"/>
    </source>
</evidence>
<dbReference type="PROSITE" id="PS50005">
    <property type="entry name" value="TPR"/>
    <property type="match status" value="1"/>
</dbReference>
<dbReference type="RefSeq" id="WP_247068046.1">
    <property type="nucleotide sequence ID" value="NZ_JAIBCX010000166.1"/>
</dbReference>
<feature type="non-terminal residue" evidence="3">
    <location>
        <position position="1"/>
    </location>
</feature>
<dbReference type="InterPro" id="IPR011990">
    <property type="entry name" value="TPR-like_helical_dom_sf"/>
</dbReference>
<dbReference type="InterPro" id="IPR003921">
    <property type="entry name" value="Cell_synth_C"/>
</dbReference>
<evidence type="ECO:0000313" key="3">
    <source>
        <dbReference type="EMBL" id="MCJ8355514.1"/>
    </source>
</evidence>
<dbReference type="AlphaFoldDB" id="A0AAW5EV89"/>
<dbReference type="PRINTS" id="PR01441">
    <property type="entry name" value="CELLSNTHASEC"/>
</dbReference>
<protein>
    <submittedName>
        <fullName evidence="3">Tetratricopeptide repeat protein</fullName>
    </submittedName>
</protein>
<dbReference type="Proteomes" id="UP001202887">
    <property type="component" value="Unassembled WGS sequence"/>
</dbReference>
<proteinExistence type="predicted"/>
<evidence type="ECO:0000256" key="1">
    <source>
        <dbReference type="PROSITE-ProRule" id="PRU00339"/>
    </source>
</evidence>
<organism evidence="3 4">
    <name type="scientific">Novacetimonas hansenii</name>
    <name type="common">Komagataeibacter hansenii</name>
    <dbReference type="NCBI Taxonomy" id="436"/>
    <lineage>
        <taxon>Bacteria</taxon>
        <taxon>Pseudomonadati</taxon>
        <taxon>Pseudomonadota</taxon>
        <taxon>Alphaproteobacteria</taxon>
        <taxon>Acetobacterales</taxon>
        <taxon>Acetobacteraceae</taxon>
        <taxon>Novacetimonas</taxon>
    </lineage>
</organism>
<dbReference type="GO" id="GO:0016020">
    <property type="term" value="C:membrane"/>
    <property type="evidence" value="ECO:0007669"/>
    <property type="project" value="InterPro"/>
</dbReference>
<dbReference type="InterPro" id="IPR019734">
    <property type="entry name" value="TPR_rpt"/>
</dbReference>
<dbReference type="Gene3D" id="1.25.40.10">
    <property type="entry name" value="Tetratricopeptide repeat domain"/>
    <property type="match status" value="1"/>
</dbReference>
<feature type="non-terminal residue" evidence="3">
    <location>
        <position position="188"/>
    </location>
</feature>
<name>A0AAW5EV89_NOVHA</name>
<gene>
    <name evidence="3" type="ORF">K1W68_16255</name>
</gene>
<keyword evidence="1" id="KW-0802">TPR repeat</keyword>
<dbReference type="SUPFAM" id="SSF48452">
    <property type="entry name" value="TPR-like"/>
    <property type="match status" value="1"/>
</dbReference>
<reference evidence="3" key="1">
    <citation type="journal article" date="2021" name="Polymers (Basel)">
        <title>Highly Stretchable Bacterial Cellulose Produced by Komagataeibacter hansenii SI1.</title>
        <authorList>
            <person name="Cielecka I."/>
            <person name="Ryngajllo M."/>
            <person name="Maniukiewicz W."/>
            <person name="Bielecki S."/>
        </authorList>
    </citation>
    <scope>NUCLEOTIDE SEQUENCE</scope>
    <source>
        <strain evidence="3">SI1</strain>
    </source>
</reference>
<reference evidence="3" key="2">
    <citation type="submission" date="2022-03" db="EMBL/GenBank/DDBJ databases">
        <authorList>
            <person name="Ryngajllo M."/>
            <person name="Jacek P."/>
            <person name="Kubiak K."/>
        </authorList>
    </citation>
    <scope>NUCLEOTIDE SEQUENCE</scope>
    <source>
        <strain evidence="3">SI1</strain>
    </source>
</reference>
<accession>A0AAW5EV89</accession>